<evidence type="ECO:0000256" key="1">
    <source>
        <dbReference type="ARBA" id="ARBA00004496"/>
    </source>
</evidence>
<evidence type="ECO:0000313" key="5">
    <source>
        <dbReference type="EMBL" id="CAD8928126.1"/>
    </source>
</evidence>
<dbReference type="Gene3D" id="2.60.40.790">
    <property type="match status" value="1"/>
</dbReference>
<dbReference type="PANTHER" id="PTHR12356">
    <property type="entry name" value="NUCLEAR MOVEMENT PROTEIN NUDC"/>
    <property type="match status" value="1"/>
</dbReference>
<dbReference type="PANTHER" id="PTHR12356:SF3">
    <property type="entry name" value="NUCLEAR MIGRATION PROTEIN NUDC"/>
    <property type="match status" value="1"/>
</dbReference>
<gene>
    <name evidence="5" type="ORF">POKL1161_LOCUS479</name>
</gene>
<dbReference type="SUPFAM" id="SSF49764">
    <property type="entry name" value="HSP20-like chaperones"/>
    <property type="match status" value="1"/>
</dbReference>
<name>A0A7S1GGR5_9CHLO</name>
<reference evidence="5" key="1">
    <citation type="submission" date="2021-01" db="EMBL/GenBank/DDBJ databases">
        <authorList>
            <person name="Corre E."/>
            <person name="Pelletier E."/>
            <person name="Niang G."/>
            <person name="Scheremetjew M."/>
            <person name="Finn R."/>
            <person name="Kale V."/>
            <person name="Holt S."/>
            <person name="Cochrane G."/>
            <person name="Meng A."/>
            <person name="Brown T."/>
            <person name="Cohen L."/>
        </authorList>
    </citation>
    <scope>NUCLEOTIDE SEQUENCE</scope>
    <source>
        <strain evidence="5">CCMP2329</strain>
    </source>
</reference>
<dbReference type="GO" id="GO:0005737">
    <property type="term" value="C:cytoplasm"/>
    <property type="evidence" value="ECO:0007669"/>
    <property type="project" value="UniProtKB-SubCell"/>
</dbReference>
<dbReference type="EMBL" id="HBFV01000695">
    <property type="protein sequence ID" value="CAD8928126.1"/>
    <property type="molecule type" value="Transcribed_RNA"/>
</dbReference>
<comment type="subcellular location">
    <subcellularLocation>
        <location evidence="1">Cytoplasm</location>
    </subcellularLocation>
</comment>
<proteinExistence type="predicted"/>
<feature type="domain" description="CS" evidence="4">
    <location>
        <begin position="604"/>
        <end position="692"/>
    </location>
</feature>
<evidence type="ECO:0000259" key="4">
    <source>
        <dbReference type="PROSITE" id="PS51203"/>
    </source>
</evidence>
<dbReference type="Pfam" id="PF04969">
    <property type="entry name" value="CS"/>
    <property type="match status" value="1"/>
</dbReference>
<accession>A0A7S1GGR5</accession>
<dbReference type="CDD" id="cd06467">
    <property type="entry name" value="p23_NUDC_like"/>
    <property type="match status" value="1"/>
</dbReference>
<dbReference type="GO" id="GO:0006457">
    <property type="term" value="P:protein folding"/>
    <property type="evidence" value="ECO:0007669"/>
    <property type="project" value="TreeGrafter"/>
</dbReference>
<protein>
    <recommendedName>
        <fullName evidence="4">CS domain-containing protein</fullName>
    </recommendedName>
</protein>
<organism evidence="5">
    <name type="scientific">Picochlorum oklahomense</name>
    <dbReference type="NCBI Taxonomy" id="249345"/>
    <lineage>
        <taxon>Eukaryota</taxon>
        <taxon>Viridiplantae</taxon>
        <taxon>Chlorophyta</taxon>
        <taxon>core chlorophytes</taxon>
        <taxon>Trebouxiophyceae</taxon>
        <taxon>Trebouxiophyceae incertae sedis</taxon>
        <taxon>Picochlorum</taxon>
    </lineage>
</organism>
<feature type="compositionally biased region" description="Polar residues" evidence="3">
    <location>
        <begin position="529"/>
        <end position="541"/>
    </location>
</feature>
<dbReference type="InterPro" id="IPR007052">
    <property type="entry name" value="CS_dom"/>
</dbReference>
<dbReference type="AlphaFoldDB" id="A0A7S1GGR5"/>
<sequence length="769" mass="86877">MNEATHEDVCRVFSAMQSSCVVWSSQVWSLLMDSACGRKNVEFAGSCMRVLRELVEQNVWVKNHFMLRLWKGKHAKESYVHRILSMVEYAHLALNCVGPEAIIQACALTSLYADTSEHDSTGFFRASIVNGSVRQFLVAFENSQEIAKVCPDQEEEGTSDDPEMKAKQELRKKKDAIYNEKAIQMRKSILSCIRKVFECKALVADEFIAWKDGKKCASQLHHKLIAIGKILVQNCPKRSTKVLDEHLNTISYEKMPYAADYSDNPAGDFLTKINLENPSDIMVSTELKRSQNIDHITEKEQPVVEMYLECILTLVTLDVPLIVKLLYKAGLFSLCLSSCAFVTISTVKLAQKICMRILFVCEEAKEKIVESSNVKILSGIIASDAAKLNLVAMSLKELTCIVPSCSGNDFEFIIDDRSGILRRLKLLTRSESNLRDQALKLTDILAKKTVQAGKYKVLKTRNKIPKGYGWAHFNDEDIEDIMYRKHCLDRSGQKEDIQLSCFPKGFLATSSTKDTQNPTRIKVQPKLSPKNTTKDSTSSFEEQPVVSEAVPVQHDVAVEQCDNQDLGNKNDDDDDDDDIQVTEVYDSTPEAQVRATRIAWLGISQKDKITWEQTSGDISAWVKVPKGTTKDEITVQITSKNVLVYLKWYGKVLEGELYGKVKPKESTWCLEDDQVHVAMPKASMDHWWKTLIQGWEEKSYHELLKDAVNADEPHVSYDDMDESSKDLLESMLERQAYINSGLLDLENGFDDFRIVLSDSSLQGSQSNTN</sequence>
<dbReference type="PROSITE" id="PS51203">
    <property type="entry name" value="CS"/>
    <property type="match status" value="1"/>
</dbReference>
<keyword evidence="2" id="KW-0963">Cytoplasm</keyword>
<dbReference type="InterPro" id="IPR008978">
    <property type="entry name" value="HSP20-like_chaperone"/>
</dbReference>
<dbReference type="InterPro" id="IPR037898">
    <property type="entry name" value="NudC_fam"/>
</dbReference>
<feature type="region of interest" description="Disordered" evidence="3">
    <location>
        <begin position="511"/>
        <end position="551"/>
    </location>
</feature>
<evidence type="ECO:0000256" key="2">
    <source>
        <dbReference type="ARBA" id="ARBA00022490"/>
    </source>
</evidence>
<dbReference type="GO" id="GO:0051082">
    <property type="term" value="F:unfolded protein binding"/>
    <property type="evidence" value="ECO:0007669"/>
    <property type="project" value="TreeGrafter"/>
</dbReference>
<evidence type="ECO:0000256" key="3">
    <source>
        <dbReference type="SAM" id="MobiDB-lite"/>
    </source>
</evidence>